<proteinExistence type="inferred from homology"/>
<dbReference type="EMBL" id="JACMRX010000001">
    <property type="protein sequence ID" value="KAF7996583.1"/>
    <property type="molecule type" value="Genomic_DNA"/>
</dbReference>
<accession>A0A834XZR1</accession>
<dbReference type="GO" id="GO:0005762">
    <property type="term" value="C:mitochondrial large ribosomal subunit"/>
    <property type="evidence" value="ECO:0007669"/>
    <property type="project" value="TreeGrafter"/>
</dbReference>
<dbReference type="AlphaFoldDB" id="A0A834XZR1"/>
<dbReference type="FunFam" id="3.30.780.10:FF:000009">
    <property type="entry name" value="39S ribosomal protein L49, mitochondrial"/>
    <property type="match status" value="1"/>
</dbReference>
<dbReference type="Proteomes" id="UP000639338">
    <property type="component" value="Unassembled WGS sequence"/>
</dbReference>
<keyword evidence="4" id="KW-0496">Mitochondrion</keyword>
<gene>
    <name evidence="8" type="ORF">HCN44_002229</name>
</gene>
<name>A0A834XZR1_APHGI</name>
<organism evidence="8 9">
    <name type="scientific">Aphidius gifuensis</name>
    <name type="common">Parasitoid wasp</name>
    <dbReference type="NCBI Taxonomy" id="684658"/>
    <lineage>
        <taxon>Eukaryota</taxon>
        <taxon>Metazoa</taxon>
        <taxon>Ecdysozoa</taxon>
        <taxon>Arthropoda</taxon>
        <taxon>Hexapoda</taxon>
        <taxon>Insecta</taxon>
        <taxon>Pterygota</taxon>
        <taxon>Neoptera</taxon>
        <taxon>Endopterygota</taxon>
        <taxon>Hymenoptera</taxon>
        <taxon>Apocrita</taxon>
        <taxon>Ichneumonoidea</taxon>
        <taxon>Braconidae</taxon>
        <taxon>Aphidiinae</taxon>
        <taxon>Aphidius</taxon>
    </lineage>
</organism>
<sequence length="188" mass="22007">MAALRNIGRFVLSTKNYNSCKFIDNDISQFGINQVVKRWARFENSPMVQENIDYTDFEVIKDPKSWSYVERCMKSKYIPEPPKNAFDGLPSGWRAQNPESRNNAYFIERSKNHQLAVYLKRRDRGLRRLTTVRKIQGDIVALEAELREHLEKITGDKIGSQILEPHGVIHFRGDYVTKVRQWLESKGF</sequence>
<comment type="subcellular location">
    <subcellularLocation>
        <location evidence="1">Mitochondrion</location>
    </subcellularLocation>
</comment>
<evidence type="ECO:0000256" key="2">
    <source>
        <dbReference type="ARBA" id="ARBA00005677"/>
    </source>
</evidence>
<evidence type="ECO:0000313" key="8">
    <source>
        <dbReference type="EMBL" id="KAF7996583.1"/>
    </source>
</evidence>
<evidence type="ECO:0000313" key="9">
    <source>
        <dbReference type="Proteomes" id="UP000639338"/>
    </source>
</evidence>
<evidence type="ECO:0000256" key="1">
    <source>
        <dbReference type="ARBA" id="ARBA00004173"/>
    </source>
</evidence>
<evidence type="ECO:0000256" key="4">
    <source>
        <dbReference type="ARBA" id="ARBA00023128"/>
    </source>
</evidence>
<evidence type="ECO:0000256" key="5">
    <source>
        <dbReference type="ARBA" id="ARBA00023274"/>
    </source>
</evidence>
<comment type="caution">
    <text evidence="8">The sequence shown here is derived from an EMBL/GenBank/DDBJ whole genome shotgun (WGS) entry which is preliminary data.</text>
</comment>
<dbReference type="PANTHER" id="PTHR13477:SF0">
    <property type="entry name" value="LARGE RIBOSOMAL SUBUNIT PROTEIN ML49"/>
    <property type="match status" value="1"/>
</dbReference>
<keyword evidence="9" id="KW-1185">Reference proteome</keyword>
<keyword evidence="3" id="KW-0689">Ribosomal protein</keyword>
<dbReference type="InterPro" id="IPR007740">
    <property type="entry name" value="Ribosomal_mL49"/>
</dbReference>
<protein>
    <recommendedName>
        <fullName evidence="6">Large ribosomal subunit protein mL49</fullName>
    </recommendedName>
    <alternativeName>
        <fullName evidence="7">39S ribosomal protein L49, mitochondrial</fullName>
    </alternativeName>
</protein>
<evidence type="ECO:0000256" key="7">
    <source>
        <dbReference type="ARBA" id="ARBA00035545"/>
    </source>
</evidence>
<dbReference type="PANTHER" id="PTHR13477">
    <property type="entry name" value="MITOCHONDRIAL 39S RIBOSOMAL PROTEIN L49"/>
    <property type="match status" value="1"/>
</dbReference>
<dbReference type="GO" id="GO:0006412">
    <property type="term" value="P:translation"/>
    <property type="evidence" value="ECO:0007669"/>
    <property type="project" value="InterPro"/>
</dbReference>
<dbReference type="GO" id="GO:0003735">
    <property type="term" value="F:structural constituent of ribosome"/>
    <property type="evidence" value="ECO:0007669"/>
    <property type="project" value="InterPro"/>
</dbReference>
<dbReference type="OrthoDB" id="19439at2759"/>
<dbReference type="Gene3D" id="3.30.780.10">
    <property type="entry name" value="SUI1-like domain"/>
    <property type="match status" value="1"/>
</dbReference>
<keyword evidence="5" id="KW-0687">Ribonucleoprotein</keyword>
<evidence type="ECO:0000256" key="6">
    <source>
        <dbReference type="ARBA" id="ARBA00035191"/>
    </source>
</evidence>
<comment type="similarity">
    <text evidence="2">Belongs to the mitochondrion-specific ribosomal protein mL49 family.</text>
</comment>
<dbReference type="Pfam" id="PF05046">
    <property type="entry name" value="Img2"/>
    <property type="match status" value="1"/>
</dbReference>
<evidence type="ECO:0000256" key="3">
    <source>
        <dbReference type="ARBA" id="ARBA00022980"/>
    </source>
</evidence>
<reference evidence="8 9" key="1">
    <citation type="submission" date="2020-08" db="EMBL/GenBank/DDBJ databases">
        <title>Aphidius gifuensis genome sequencing and assembly.</title>
        <authorList>
            <person name="Du Z."/>
        </authorList>
    </citation>
    <scope>NUCLEOTIDE SEQUENCE [LARGE SCALE GENOMIC DNA]</scope>
    <source>
        <strain evidence="8">YNYX2018</strain>
        <tissue evidence="8">Adults</tissue>
    </source>
</reference>